<evidence type="ECO:0000313" key="2">
    <source>
        <dbReference type="EMBL" id="TQD69515.1"/>
    </source>
</evidence>
<accession>A0A540K5K8</accession>
<evidence type="ECO:0000256" key="1">
    <source>
        <dbReference type="SAM" id="MobiDB-lite"/>
    </source>
</evidence>
<feature type="region of interest" description="Disordered" evidence="1">
    <location>
        <begin position="298"/>
        <end position="323"/>
    </location>
</feature>
<comment type="caution">
    <text evidence="2">The sequence shown here is derived from an EMBL/GenBank/DDBJ whole genome shotgun (WGS) entry which is preliminary data.</text>
</comment>
<dbReference type="PANTHER" id="PTHR33499">
    <property type="entry name" value="OS12G0282400 PROTEIN-RELATED"/>
    <property type="match status" value="1"/>
</dbReference>
<name>A0A540K5K8_MALBA</name>
<evidence type="ECO:0000313" key="3">
    <source>
        <dbReference type="Proteomes" id="UP000315295"/>
    </source>
</evidence>
<dbReference type="Pfam" id="PF03004">
    <property type="entry name" value="Transposase_24"/>
    <property type="match status" value="1"/>
</dbReference>
<dbReference type="Proteomes" id="UP000315295">
    <property type="component" value="Unassembled WGS sequence"/>
</dbReference>
<proteinExistence type="predicted"/>
<dbReference type="EMBL" id="VIEB01003341">
    <property type="protein sequence ID" value="TQD69515.1"/>
    <property type="molecule type" value="Genomic_DNA"/>
</dbReference>
<evidence type="ECO:0008006" key="4">
    <source>
        <dbReference type="Google" id="ProtNLM"/>
    </source>
</evidence>
<reference evidence="2 3" key="1">
    <citation type="journal article" date="2019" name="G3 (Bethesda)">
        <title>Sequencing of a Wild Apple (Malus baccata) Genome Unravels the Differences Between Cultivated and Wild Apple Species Regarding Disease Resistance and Cold Tolerance.</title>
        <authorList>
            <person name="Chen X."/>
        </authorList>
    </citation>
    <scope>NUCLEOTIDE SEQUENCE [LARGE SCALE GENOMIC DNA]</scope>
    <source>
        <strain evidence="3">cv. Shandingzi</strain>
        <tissue evidence="2">Leaves</tissue>
    </source>
</reference>
<protein>
    <recommendedName>
        <fullName evidence="4">Transposase, Ptta/En/Spm, plant</fullName>
    </recommendedName>
</protein>
<keyword evidence="3" id="KW-1185">Reference proteome</keyword>
<feature type="compositionally biased region" description="Basic and acidic residues" evidence="1">
    <location>
        <begin position="312"/>
        <end position="323"/>
    </location>
</feature>
<sequence>MNTAYWKRMSDESKSDLVSEITVNFDLDTKIQEHYDYVDRLMSRRYKEFKYELHAYFLEWASAEEALANPPIEMESRPGEPGQWEFLCEHFQSKKFLKQSEANKKNRAQKKYEHHAGSRPLAYIVEECTQAGSQFPEIDTFEIAYAGKNKNWTNETAKSKFDEMLARKEDYLNELAKDYLEDTPLNEIVVPDQDVGLHILNVLGVKPGRQIRGLGDGRVRELGGSTSRTSLRARQLEEELVEERAARQAADAAREAADQRIVASDTARAAAEQTLAVMMQTWQHSMVDLAARVPGWEPPSLIIPPQTQPDQHVARDENYNENE</sequence>
<dbReference type="InterPro" id="IPR004252">
    <property type="entry name" value="Probable_transposase_24"/>
</dbReference>
<dbReference type="AlphaFoldDB" id="A0A540K5K8"/>
<dbReference type="PANTHER" id="PTHR33499:SF11">
    <property type="entry name" value="NO APICAL MERISTEM-ASSOCIATED C-TERMINAL DOMAIN-CONTAINING PROTEIN"/>
    <property type="match status" value="1"/>
</dbReference>
<organism evidence="2 3">
    <name type="scientific">Malus baccata</name>
    <name type="common">Siberian crab apple</name>
    <name type="synonym">Pyrus baccata</name>
    <dbReference type="NCBI Taxonomy" id="106549"/>
    <lineage>
        <taxon>Eukaryota</taxon>
        <taxon>Viridiplantae</taxon>
        <taxon>Streptophyta</taxon>
        <taxon>Embryophyta</taxon>
        <taxon>Tracheophyta</taxon>
        <taxon>Spermatophyta</taxon>
        <taxon>Magnoliopsida</taxon>
        <taxon>eudicotyledons</taxon>
        <taxon>Gunneridae</taxon>
        <taxon>Pentapetalae</taxon>
        <taxon>rosids</taxon>
        <taxon>fabids</taxon>
        <taxon>Rosales</taxon>
        <taxon>Rosaceae</taxon>
        <taxon>Amygdaloideae</taxon>
        <taxon>Maleae</taxon>
        <taxon>Malus</taxon>
    </lineage>
</organism>
<gene>
    <name evidence="2" type="ORF">C1H46_044952</name>
</gene>